<dbReference type="Gene3D" id="3.40.109.10">
    <property type="entry name" value="NADH Oxidase"/>
    <property type="match status" value="2"/>
</dbReference>
<dbReference type="Proteomes" id="UP000002586">
    <property type="component" value="Chromosome"/>
</dbReference>
<dbReference type="PANTHER" id="PTHR42741">
    <property type="entry name" value="NITROREDUCTASE FAMILY PROTEIN"/>
    <property type="match status" value="1"/>
</dbReference>
<reference evidence="1 2" key="2">
    <citation type="journal article" date="2012" name="Int. J. Syst. Evol. Microbiol.">
        <title>Magnetococcus marinus gen. nov., sp. nov., a marine, magnetotactic bacterium that represents a novel lineage (Magnetococcaceae fam. nov.; Magnetococcales ord. nov.) at the base of the Alphaproteobacteria.</title>
        <authorList>
            <person name="Bazylinski D.A."/>
            <person name="Williams T.J."/>
            <person name="Lefevre C.T."/>
            <person name="Berg R.J."/>
            <person name="Zhang C.L."/>
            <person name="Bowser S.S."/>
            <person name="Dean A.J."/>
            <person name="Beveridge T.J."/>
        </authorList>
    </citation>
    <scope>NUCLEOTIDE SEQUENCE [LARGE SCALE GENOMIC DNA]</scope>
    <source>
        <strain evidence="2">ATCC BAA-1437 / JCM 17883 / MC-1</strain>
    </source>
</reference>
<dbReference type="STRING" id="156889.Mmc1_3274"/>
<gene>
    <name evidence="1" type="ordered locus">Mmc1_3274</name>
</gene>
<dbReference type="RefSeq" id="WP_011714826.1">
    <property type="nucleotide sequence ID" value="NC_008576.1"/>
</dbReference>
<dbReference type="InterPro" id="IPR000415">
    <property type="entry name" value="Nitroreductase-like"/>
</dbReference>
<accession>A0LCS1</accession>
<reference evidence="2" key="1">
    <citation type="journal article" date="2009" name="Appl. Environ. Microbiol.">
        <title>Complete genome sequence of the chemolithoautotrophic marine magnetotactic coccus strain MC-1.</title>
        <authorList>
            <person name="Schubbe S."/>
            <person name="Williams T.J."/>
            <person name="Xie G."/>
            <person name="Kiss H.E."/>
            <person name="Brettin T.S."/>
            <person name="Martinez D."/>
            <person name="Ross C.A."/>
            <person name="Schuler D."/>
            <person name="Cox B.L."/>
            <person name="Nealson K.H."/>
            <person name="Bazylinski D.A."/>
        </authorList>
    </citation>
    <scope>NUCLEOTIDE SEQUENCE [LARGE SCALE GENOMIC DNA]</scope>
    <source>
        <strain evidence="2">ATCC BAA-1437 / JCM 17883 / MC-1</strain>
    </source>
</reference>
<dbReference type="HOGENOM" id="CLU_016148_0_0_5"/>
<protein>
    <submittedName>
        <fullName evidence="1">Uncharacterized protein</fullName>
    </submittedName>
</protein>
<dbReference type="AlphaFoldDB" id="A0LCS1"/>
<dbReference type="EMBL" id="CP000471">
    <property type="protein sequence ID" value="ABK45764.1"/>
    <property type="molecule type" value="Genomic_DNA"/>
</dbReference>
<dbReference type="OrthoDB" id="9801593at2"/>
<keyword evidence="2" id="KW-1185">Reference proteome</keyword>
<dbReference type="KEGG" id="mgm:Mmc1_3274"/>
<name>A0LCS1_MAGMM</name>
<dbReference type="CDD" id="cd02142">
    <property type="entry name" value="McbC_SagB-like_oxidoreductase"/>
    <property type="match status" value="1"/>
</dbReference>
<proteinExistence type="predicted"/>
<sequence length="546" mass="61196">MTMDAIVRYHQQTKHRTDRYAASPEFMDWDTQPNPFRHYIGAPRLALPRQAMQQQRPFCHVHQPRAKAEPITPYNIAAVLGLTLGLAAWKAIPHSEQRWALRCNPSSGNLHPTEGYLVIPALGDEHMALPAGVYHYDSYGHALEQRLVVAAGQPWLRHEQPGFVVGFSSIFWREMWKYGERAYRYCQLDMGHAVAALSYAAVTMGWRVQVLDGVGDATITQLLGLPTAALQKGQPEPEHPDLLVWVSPSGVGAELVQEQVVAWAQSALRGVWQGSPNVLSPRYMHRWPIIEEVAQAAERPQRRVELAEIGLPHWPPLAAGPCTKTLSQVIYQRRSAQQFDGKTVLDQAGFYRILDALLPRPGVAPWDSQSWPVALHPLIFVHRVAGLAAGLYQLVRHPDALAELKQALSADYVWQTVEGSPEHLPLYRLMSDDLRMSAMIVSCKQAIAGDSAFSMGMLAQWQRGMQIGAWHYRNMYWEAGMLGQVLYLEAEAEGVRGTGIGCYFDDLFHERVGGLQGMAWQSLYHFTVGTPLEDVRLTTEPPYGHL</sequence>
<organism evidence="1 2">
    <name type="scientific">Magnetococcus marinus (strain ATCC BAA-1437 / JCM 17883 / MC-1)</name>
    <dbReference type="NCBI Taxonomy" id="156889"/>
    <lineage>
        <taxon>Bacteria</taxon>
        <taxon>Pseudomonadati</taxon>
        <taxon>Pseudomonadota</taxon>
        <taxon>Magnetococcia</taxon>
        <taxon>Magnetococcales</taxon>
        <taxon>Magnetococcaceae</taxon>
        <taxon>Magnetococcus</taxon>
    </lineage>
</organism>
<dbReference type="SUPFAM" id="SSF55469">
    <property type="entry name" value="FMN-dependent nitroreductase-like"/>
    <property type="match status" value="2"/>
</dbReference>
<evidence type="ECO:0000313" key="2">
    <source>
        <dbReference type="Proteomes" id="UP000002586"/>
    </source>
</evidence>
<evidence type="ECO:0000313" key="1">
    <source>
        <dbReference type="EMBL" id="ABK45764.1"/>
    </source>
</evidence>
<dbReference type="eggNOG" id="COG0778">
    <property type="taxonomic scope" value="Bacteria"/>
</dbReference>
<dbReference type="GO" id="GO:0016491">
    <property type="term" value="F:oxidoreductase activity"/>
    <property type="evidence" value="ECO:0007669"/>
    <property type="project" value="InterPro"/>
</dbReference>
<dbReference type="PANTHER" id="PTHR42741:SF3">
    <property type="entry name" value="NITROREDUCTASE FAMILY PROTEIN"/>
    <property type="match status" value="1"/>
</dbReference>